<dbReference type="InterPro" id="IPR016024">
    <property type="entry name" value="ARM-type_fold"/>
</dbReference>
<dbReference type="PANTHER" id="PTHR17695">
    <property type="entry name" value="SMALL SUBUNIT PROCESSOME COMPONENT 20 HOMOLOG"/>
    <property type="match status" value="1"/>
</dbReference>
<keyword evidence="2" id="KW-1185">Reference proteome</keyword>
<dbReference type="AlphaFoldDB" id="A0AAW0UQ47"/>
<name>A0AAW0UQ47_SCYPA</name>
<comment type="caution">
    <text evidence="1">The sequence shown here is derived from an EMBL/GenBank/DDBJ whole genome shotgun (WGS) entry which is preliminary data.</text>
</comment>
<reference evidence="1 2" key="1">
    <citation type="submission" date="2023-03" db="EMBL/GenBank/DDBJ databases">
        <title>High-quality genome of Scylla paramamosain provides insights in environmental adaptation.</title>
        <authorList>
            <person name="Zhang L."/>
        </authorList>
    </citation>
    <scope>NUCLEOTIDE SEQUENCE [LARGE SCALE GENOMIC DNA]</scope>
    <source>
        <strain evidence="1">LZ_2023a</strain>
        <tissue evidence="1">Muscle</tissue>
    </source>
</reference>
<dbReference type="EMBL" id="JARAKH010000009">
    <property type="protein sequence ID" value="KAK8400762.1"/>
    <property type="molecule type" value="Genomic_DNA"/>
</dbReference>
<gene>
    <name evidence="1" type="ORF">O3P69_002513</name>
</gene>
<accession>A0AAW0UQ47</accession>
<evidence type="ECO:0000313" key="1">
    <source>
        <dbReference type="EMBL" id="KAK8400762.1"/>
    </source>
</evidence>
<proteinExistence type="predicted"/>
<dbReference type="SUPFAM" id="SSF48371">
    <property type="entry name" value="ARM repeat"/>
    <property type="match status" value="1"/>
</dbReference>
<dbReference type="Proteomes" id="UP001487740">
    <property type="component" value="Unassembled WGS sequence"/>
</dbReference>
<dbReference type="GO" id="GO:0032040">
    <property type="term" value="C:small-subunit processome"/>
    <property type="evidence" value="ECO:0007669"/>
    <property type="project" value="TreeGrafter"/>
</dbReference>
<dbReference type="GO" id="GO:0030686">
    <property type="term" value="C:90S preribosome"/>
    <property type="evidence" value="ECO:0007669"/>
    <property type="project" value="TreeGrafter"/>
</dbReference>
<dbReference type="PANTHER" id="PTHR17695:SF11">
    <property type="entry name" value="SMALL SUBUNIT PROCESSOME COMPONENT 20 HOMOLOG"/>
    <property type="match status" value="1"/>
</dbReference>
<protein>
    <submittedName>
        <fullName evidence="1">Uncharacterized protein</fullName>
    </submittedName>
</protein>
<dbReference type="InterPro" id="IPR052575">
    <property type="entry name" value="SSU_processome_comp_20"/>
</dbReference>
<organism evidence="1 2">
    <name type="scientific">Scylla paramamosain</name>
    <name type="common">Mud crab</name>
    <dbReference type="NCBI Taxonomy" id="85552"/>
    <lineage>
        <taxon>Eukaryota</taxon>
        <taxon>Metazoa</taxon>
        <taxon>Ecdysozoa</taxon>
        <taxon>Arthropoda</taxon>
        <taxon>Crustacea</taxon>
        <taxon>Multicrustacea</taxon>
        <taxon>Malacostraca</taxon>
        <taxon>Eumalacostraca</taxon>
        <taxon>Eucarida</taxon>
        <taxon>Decapoda</taxon>
        <taxon>Pleocyemata</taxon>
        <taxon>Brachyura</taxon>
        <taxon>Eubrachyura</taxon>
        <taxon>Portunoidea</taxon>
        <taxon>Portunidae</taxon>
        <taxon>Portuninae</taxon>
        <taxon>Scylla</taxon>
    </lineage>
</organism>
<evidence type="ECO:0000313" key="2">
    <source>
        <dbReference type="Proteomes" id="UP001487740"/>
    </source>
</evidence>
<sequence>MKPQRQAHRTANTFTFRGFGERVRRLRVSAGRFLLQRPRTEEGEETTFLHQALAFQDFQNELGGDLQHLTQLVHQEQQVAECLARHLALSDTPALQPLLDLLVAFANDLPQEFYQRHFYNLLPVLVGQLASREPERLEAVFLCLASLLVVLQRYLRTDLVRLYHHQGYASLLSPAQPWYINELAAQTLSFLVRKASGQEAFLRGVIKGLGRGQGGPTGCRSPGGSCDEV</sequence>